<feature type="transmembrane region" description="Helical" evidence="2">
    <location>
        <begin position="193"/>
        <end position="216"/>
    </location>
</feature>
<feature type="transmembrane region" description="Helical" evidence="2">
    <location>
        <begin position="236"/>
        <end position="261"/>
    </location>
</feature>
<dbReference type="Proteomes" id="UP000380867">
    <property type="component" value="Unassembled WGS sequence"/>
</dbReference>
<dbReference type="OrthoDB" id="2717873at2"/>
<keyword evidence="2" id="KW-0812">Transmembrane</keyword>
<comment type="caution">
    <text evidence="3">The sequence shown here is derived from an EMBL/GenBank/DDBJ whole genome shotgun (WGS) entry which is preliminary data.</text>
</comment>
<feature type="transmembrane region" description="Helical" evidence="2">
    <location>
        <begin position="9"/>
        <end position="28"/>
    </location>
</feature>
<organism evidence="3 4">
    <name type="scientific">Aeromicrobium ginsengisoli</name>
    <dbReference type="NCBI Taxonomy" id="363867"/>
    <lineage>
        <taxon>Bacteria</taxon>
        <taxon>Bacillati</taxon>
        <taxon>Actinomycetota</taxon>
        <taxon>Actinomycetes</taxon>
        <taxon>Propionibacteriales</taxon>
        <taxon>Nocardioidaceae</taxon>
        <taxon>Aeromicrobium</taxon>
    </lineage>
</organism>
<feature type="transmembrane region" description="Helical" evidence="2">
    <location>
        <begin position="74"/>
        <end position="96"/>
    </location>
</feature>
<keyword evidence="2" id="KW-0472">Membrane</keyword>
<dbReference type="EMBL" id="SDPQ02000002">
    <property type="protein sequence ID" value="KAA1397480.1"/>
    <property type="molecule type" value="Genomic_DNA"/>
</dbReference>
<accession>A0A5M4FE46</accession>
<feature type="transmembrane region" description="Helical" evidence="2">
    <location>
        <begin position="281"/>
        <end position="302"/>
    </location>
</feature>
<evidence type="ECO:0000256" key="2">
    <source>
        <dbReference type="SAM" id="Phobius"/>
    </source>
</evidence>
<reference evidence="3" key="1">
    <citation type="submission" date="2019-09" db="EMBL/GenBank/DDBJ databases">
        <authorList>
            <person name="Li J."/>
        </authorList>
    </citation>
    <scope>NUCLEOTIDE SEQUENCE [LARGE SCALE GENOMIC DNA]</scope>
    <source>
        <strain evidence="3">JCM 14732</strain>
    </source>
</reference>
<evidence type="ECO:0008006" key="5">
    <source>
        <dbReference type="Google" id="ProtNLM"/>
    </source>
</evidence>
<feature type="transmembrane region" description="Helical" evidence="2">
    <location>
        <begin position="48"/>
        <end position="67"/>
    </location>
</feature>
<evidence type="ECO:0000256" key="1">
    <source>
        <dbReference type="SAM" id="MobiDB-lite"/>
    </source>
</evidence>
<evidence type="ECO:0000313" key="3">
    <source>
        <dbReference type="EMBL" id="KAA1397480.1"/>
    </source>
</evidence>
<feature type="transmembrane region" description="Helical" evidence="2">
    <location>
        <begin position="166"/>
        <end position="187"/>
    </location>
</feature>
<keyword evidence="4" id="KW-1185">Reference proteome</keyword>
<dbReference type="RefSeq" id="WP_149688931.1">
    <property type="nucleotide sequence ID" value="NZ_SDPQ02000002.1"/>
</dbReference>
<proteinExistence type="predicted"/>
<evidence type="ECO:0000313" key="4">
    <source>
        <dbReference type="Proteomes" id="UP000380867"/>
    </source>
</evidence>
<gene>
    <name evidence="3" type="ORF">ESP70_008880</name>
</gene>
<sequence length="332" mass="34997">MSPIEQHHVLARTALVWTLSYGAVRTYWQLDGTPSHLSAIGTDLVVFTGWWGVALCAAAALLAAAMLRPGRRAAVPVLAGATAVALALAAAAVMLVLDLVGNVFPGLGIGRYPLGAASRVACATGGVLLVLAARSFRQQSGIALPVVDRLKALQTPLDHTPRWAHVAAYVSMGGCLTRVAAQAVVGFDESPLSGIAFEGCFVLAGTLLPLALVHSWGMVWPRWVLGLAGRRVPRRLVLWPGAGVSVMIVGYFGVMLGQMVVERLHGRNPFPPDARMDLPETFFWVAVPAYVVWGAALAVATLSYHRRTRSDGGAESLDGGMGGPARLSRLEA</sequence>
<protein>
    <recommendedName>
        <fullName evidence="5">DUF3995 domain-containing protein</fullName>
    </recommendedName>
</protein>
<keyword evidence="2" id="KW-1133">Transmembrane helix</keyword>
<dbReference type="AlphaFoldDB" id="A0A5M4FE46"/>
<name>A0A5M4FE46_9ACTN</name>
<feature type="transmembrane region" description="Helical" evidence="2">
    <location>
        <begin position="116"/>
        <end position="133"/>
    </location>
</feature>
<feature type="region of interest" description="Disordered" evidence="1">
    <location>
        <begin position="309"/>
        <end position="332"/>
    </location>
</feature>